<dbReference type="InterPro" id="IPR044861">
    <property type="entry name" value="IPNS-like_FE2OG_OXY"/>
</dbReference>
<proteinExistence type="predicted"/>
<dbReference type="Pfam" id="PF03171">
    <property type="entry name" value="2OG-FeII_Oxy"/>
    <property type="match status" value="1"/>
</dbReference>
<dbReference type="PRINTS" id="PR00682">
    <property type="entry name" value="IPNSYNTHASE"/>
</dbReference>
<dbReference type="AlphaFoldDB" id="A0A5N6ZUP7"/>
<dbReference type="GeneID" id="43655298"/>
<evidence type="ECO:0000259" key="1">
    <source>
        <dbReference type="Pfam" id="PF03171"/>
    </source>
</evidence>
<sequence>MPAHRWAHRFFALLEQKREYFVAKSKKYRGFMPVYAEEIPIADDLSERTEKKATGALLESFDTVLVRKFWLIQQRAPDNVLPPDTYDLYGDNQWPRDEVLPKFRETDLLYCTEALTHCRRLMRSFAPSLRLYEGFSDPVMDFPGVTTTNALRFLSQDNVPALQVRNARGEWVVAPPIPGTLVVNIADFINLTGQERYSIPFFFGVDYNTTVSVLPNCVSDDRPASFVRAQLAKTYVPYSEEPSTR</sequence>
<reference evidence="2 3" key="1">
    <citation type="submission" date="2019-04" db="EMBL/GenBank/DDBJ databases">
        <title>Friends and foes A comparative genomics studyof 23 Aspergillus species from section Flavi.</title>
        <authorList>
            <consortium name="DOE Joint Genome Institute"/>
            <person name="Kjaerbolling I."/>
            <person name="Vesth T."/>
            <person name="Frisvad J.C."/>
            <person name="Nybo J.L."/>
            <person name="Theobald S."/>
            <person name="Kildgaard S."/>
            <person name="Isbrandt T."/>
            <person name="Kuo A."/>
            <person name="Sato A."/>
            <person name="Lyhne E.K."/>
            <person name="Kogle M.E."/>
            <person name="Wiebenga A."/>
            <person name="Kun R.S."/>
            <person name="Lubbers R.J."/>
            <person name="Makela M.R."/>
            <person name="Barry K."/>
            <person name="Chovatia M."/>
            <person name="Clum A."/>
            <person name="Daum C."/>
            <person name="Haridas S."/>
            <person name="He G."/>
            <person name="LaButti K."/>
            <person name="Lipzen A."/>
            <person name="Mondo S."/>
            <person name="Riley R."/>
            <person name="Salamov A."/>
            <person name="Simmons B.A."/>
            <person name="Magnuson J.K."/>
            <person name="Henrissat B."/>
            <person name="Mortensen U.H."/>
            <person name="Larsen T.O."/>
            <person name="Devries R.P."/>
            <person name="Grigoriev I.V."/>
            <person name="Machida M."/>
            <person name="Baker S.E."/>
            <person name="Andersen M.R."/>
        </authorList>
    </citation>
    <scope>NUCLEOTIDE SEQUENCE [LARGE SCALE GENOMIC DNA]</scope>
    <source>
        <strain evidence="2 3">CBS 763.97</strain>
    </source>
</reference>
<organism evidence="2 3">
    <name type="scientific">Aspergillus caelatus</name>
    <dbReference type="NCBI Taxonomy" id="61420"/>
    <lineage>
        <taxon>Eukaryota</taxon>
        <taxon>Fungi</taxon>
        <taxon>Dikarya</taxon>
        <taxon>Ascomycota</taxon>
        <taxon>Pezizomycotina</taxon>
        <taxon>Eurotiomycetes</taxon>
        <taxon>Eurotiomycetidae</taxon>
        <taxon>Eurotiales</taxon>
        <taxon>Aspergillaceae</taxon>
        <taxon>Aspergillus</taxon>
        <taxon>Aspergillus subgen. Circumdati</taxon>
    </lineage>
</organism>
<accession>A0A5N6ZUP7</accession>
<evidence type="ECO:0000313" key="2">
    <source>
        <dbReference type="EMBL" id="KAE8361108.1"/>
    </source>
</evidence>
<feature type="domain" description="Isopenicillin N synthase-like Fe(2+) 2OG dioxygenase" evidence="1">
    <location>
        <begin position="140"/>
        <end position="193"/>
    </location>
</feature>
<dbReference type="EMBL" id="ML737747">
    <property type="protein sequence ID" value="KAE8361108.1"/>
    <property type="molecule type" value="Genomic_DNA"/>
</dbReference>
<dbReference type="SUPFAM" id="SSF51197">
    <property type="entry name" value="Clavaminate synthase-like"/>
    <property type="match status" value="1"/>
</dbReference>
<dbReference type="Proteomes" id="UP000326268">
    <property type="component" value="Unassembled WGS sequence"/>
</dbReference>
<dbReference type="InterPro" id="IPR027443">
    <property type="entry name" value="IPNS-like_sf"/>
</dbReference>
<dbReference type="OrthoDB" id="288590at2759"/>
<dbReference type="Gene3D" id="2.60.120.330">
    <property type="entry name" value="B-lactam Antibiotic, Isopenicillin N Synthase, Chain"/>
    <property type="match status" value="2"/>
</dbReference>
<keyword evidence="3" id="KW-1185">Reference proteome</keyword>
<protein>
    <recommendedName>
        <fullName evidence="1">Isopenicillin N synthase-like Fe(2+) 2OG dioxygenase domain-containing protein</fullName>
    </recommendedName>
</protein>
<dbReference type="RefSeq" id="XP_031924189.1">
    <property type="nucleotide sequence ID" value="XM_032070852.1"/>
</dbReference>
<gene>
    <name evidence="2" type="ORF">BDV27DRAFT_148082</name>
</gene>
<evidence type="ECO:0000313" key="3">
    <source>
        <dbReference type="Proteomes" id="UP000326268"/>
    </source>
</evidence>
<name>A0A5N6ZUP7_9EURO</name>